<comment type="caution">
    <text evidence="2">The sequence shown here is derived from an EMBL/GenBank/DDBJ whole genome shotgun (WGS) entry which is preliminary data.</text>
</comment>
<evidence type="ECO:0000259" key="1">
    <source>
        <dbReference type="Pfam" id="PF01850"/>
    </source>
</evidence>
<gene>
    <name evidence="2" type="ORF">BSZ36_18600</name>
</gene>
<dbReference type="OrthoDB" id="13900at2"/>
<dbReference type="InterPro" id="IPR002716">
    <property type="entry name" value="PIN_dom"/>
</dbReference>
<dbReference type="EMBL" id="MQWB01000015">
    <property type="protein sequence ID" value="OZC01133.1"/>
    <property type="molecule type" value="Genomic_DNA"/>
</dbReference>
<accession>A0A259TTU5</accession>
<dbReference type="CDD" id="cd18692">
    <property type="entry name" value="PIN_VapC-like"/>
    <property type="match status" value="1"/>
</dbReference>
<dbReference type="Gene3D" id="3.40.50.1010">
    <property type="entry name" value="5'-nuclease"/>
    <property type="match status" value="1"/>
</dbReference>
<name>A0A259TTU5_9BACT</name>
<organism evidence="2 3">
    <name type="scientific">Rubricoccus marinus</name>
    <dbReference type="NCBI Taxonomy" id="716817"/>
    <lineage>
        <taxon>Bacteria</taxon>
        <taxon>Pseudomonadati</taxon>
        <taxon>Rhodothermota</taxon>
        <taxon>Rhodothermia</taxon>
        <taxon>Rhodothermales</taxon>
        <taxon>Rubricoccaceae</taxon>
        <taxon>Rubricoccus</taxon>
    </lineage>
</organism>
<reference evidence="2 3" key="1">
    <citation type="submission" date="2016-11" db="EMBL/GenBank/DDBJ databases">
        <title>Study of marine rhodopsin-containing bacteria.</title>
        <authorList>
            <person name="Yoshizawa S."/>
            <person name="Kumagai Y."/>
            <person name="Kogure K."/>
        </authorList>
    </citation>
    <scope>NUCLEOTIDE SEQUENCE [LARGE SCALE GENOMIC DNA]</scope>
    <source>
        <strain evidence="2 3">SG-29</strain>
    </source>
</reference>
<feature type="domain" description="PIN" evidence="1">
    <location>
        <begin position="4"/>
        <end position="126"/>
    </location>
</feature>
<dbReference type="AlphaFoldDB" id="A0A259TTU5"/>
<dbReference type="Proteomes" id="UP000216446">
    <property type="component" value="Unassembled WGS sequence"/>
</dbReference>
<dbReference type="Pfam" id="PF01850">
    <property type="entry name" value="PIN"/>
    <property type="match status" value="1"/>
</dbReference>
<dbReference type="InterPro" id="IPR029060">
    <property type="entry name" value="PIN-like_dom_sf"/>
</dbReference>
<evidence type="ECO:0000313" key="3">
    <source>
        <dbReference type="Proteomes" id="UP000216446"/>
    </source>
</evidence>
<proteinExistence type="predicted"/>
<sequence>MAQYLLDTNVLVYGIDSRDPDKQDRALDVLARVGRPGPTGPSATLPAQALAEFSRVTMFRLRPPVPPDRVYHQIGLYERTFPVVPLTPAVVLEAVRGVRDHQFPYYDAQIWAAAKLNQVPVVLSEDFASGSTVEGVTFVNPFDPAFDTSEL</sequence>
<dbReference type="SUPFAM" id="SSF88723">
    <property type="entry name" value="PIN domain-like"/>
    <property type="match status" value="1"/>
</dbReference>
<protein>
    <submittedName>
        <fullName evidence="2">Twitching motility protein PilT</fullName>
    </submittedName>
</protein>
<dbReference type="RefSeq" id="WP_094552123.1">
    <property type="nucleotide sequence ID" value="NZ_MQWB01000015.1"/>
</dbReference>
<keyword evidence="3" id="KW-1185">Reference proteome</keyword>
<dbReference type="InParanoid" id="A0A259TTU5"/>
<evidence type="ECO:0000313" key="2">
    <source>
        <dbReference type="EMBL" id="OZC01133.1"/>
    </source>
</evidence>